<gene>
    <name evidence="7" type="ORF">DW352_03745</name>
</gene>
<organism evidence="7 8">
    <name type="scientific">Pseudolabrys taiwanensis</name>
    <dbReference type="NCBI Taxonomy" id="331696"/>
    <lineage>
        <taxon>Bacteria</taxon>
        <taxon>Pseudomonadati</taxon>
        <taxon>Pseudomonadota</taxon>
        <taxon>Alphaproteobacteria</taxon>
        <taxon>Hyphomicrobiales</taxon>
        <taxon>Xanthobacteraceae</taxon>
        <taxon>Pseudolabrys</taxon>
    </lineage>
</organism>
<dbReference type="GO" id="GO:0008198">
    <property type="term" value="F:ferrous iron binding"/>
    <property type="evidence" value="ECO:0007669"/>
    <property type="project" value="InterPro"/>
</dbReference>
<dbReference type="PIRSF" id="PIRSF006157">
    <property type="entry name" value="Doxgns_DODA"/>
    <property type="match status" value="1"/>
</dbReference>
<accession>A0A345ZS12</accession>
<reference evidence="7 8" key="1">
    <citation type="submission" date="2018-07" db="EMBL/GenBank/DDBJ databases">
        <authorList>
            <person name="Quirk P.G."/>
            <person name="Krulwich T.A."/>
        </authorList>
    </citation>
    <scope>NUCLEOTIDE SEQUENCE [LARGE SCALE GENOMIC DNA]</scope>
    <source>
        <strain evidence="7 8">CC-BB4</strain>
    </source>
</reference>
<keyword evidence="7" id="KW-0223">Dioxygenase</keyword>
<keyword evidence="4" id="KW-0862">Zinc</keyword>
<dbReference type="Pfam" id="PF02900">
    <property type="entry name" value="LigB"/>
    <property type="match status" value="1"/>
</dbReference>
<dbReference type="AlphaFoldDB" id="A0A345ZS12"/>
<keyword evidence="3" id="KW-0479">Metal-binding</keyword>
<dbReference type="EMBL" id="CP031417">
    <property type="protein sequence ID" value="AXK79709.1"/>
    <property type="molecule type" value="Genomic_DNA"/>
</dbReference>
<evidence type="ECO:0000256" key="4">
    <source>
        <dbReference type="ARBA" id="ARBA00022833"/>
    </source>
</evidence>
<dbReference type="InterPro" id="IPR004183">
    <property type="entry name" value="Xdiol_dOase_suB"/>
</dbReference>
<dbReference type="GO" id="GO:0008270">
    <property type="term" value="F:zinc ion binding"/>
    <property type="evidence" value="ECO:0007669"/>
    <property type="project" value="InterPro"/>
</dbReference>
<evidence type="ECO:0000256" key="1">
    <source>
        <dbReference type="ARBA" id="ARBA00001947"/>
    </source>
</evidence>
<dbReference type="CDD" id="cd07363">
    <property type="entry name" value="45_DOPA_Dioxygenase"/>
    <property type="match status" value="1"/>
</dbReference>
<evidence type="ECO:0000256" key="2">
    <source>
        <dbReference type="ARBA" id="ARBA00007581"/>
    </source>
</evidence>
<name>A0A345ZS12_9HYPH</name>
<dbReference type="KEGG" id="ptaw:DW352_03745"/>
<dbReference type="PANTHER" id="PTHR30096:SF0">
    <property type="entry name" value="4,5-DOPA DIOXYGENASE EXTRADIOL-LIKE PROTEIN"/>
    <property type="match status" value="1"/>
</dbReference>
<evidence type="ECO:0000313" key="8">
    <source>
        <dbReference type="Proteomes" id="UP000254889"/>
    </source>
</evidence>
<feature type="domain" description="Extradiol ring-cleavage dioxygenase class III enzyme subunit B" evidence="6">
    <location>
        <begin position="34"/>
        <end position="242"/>
    </location>
</feature>
<comment type="similarity">
    <text evidence="2">Belongs to the DODA-type extradiol aromatic ring-opening dioxygenase family.</text>
</comment>
<keyword evidence="5" id="KW-0560">Oxidoreductase</keyword>
<proteinExistence type="inferred from homology"/>
<comment type="cofactor">
    <cofactor evidence="1">
        <name>Zn(2+)</name>
        <dbReference type="ChEBI" id="CHEBI:29105"/>
    </cofactor>
</comment>
<dbReference type="GO" id="GO:0016702">
    <property type="term" value="F:oxidoreductase activity, acting on single donors with incorporation of molecular oxygen, incorporation of two atoms of oxygen"/>
    <property type="evidence" value="ECO:0007669"/>
    <property type="project" value="UniProtKB-ARBA"/>
</dbReference>
<evidence type="ECO:0000256" key="5">
    <source>
        <dbReference type="ARBA" id="ARBA00023002"/>
    </source>
</evidence>
<dbReference type="RefSeq" id="WP_115688667.1">
    <property type="nucleotide sequence ID" value="NZ_CP031417.1"/>
</dbReference>
<dbReference type="SUPFAM" id="SSF53213">
    <property type="entry name" value="LigB-like"/>
    <property type="match status" value="1"/>
</dbReference>
<protein>
    <submittedName>
        <fullName evidence="7">Dioxygenase</fullName>
    </submittedName>
</protein>
<evidence type="ECO:0000256" key="3">
    <source>
        <dbReference type="ARBA" id="ARBA00022723"/>
    </source>
</evidence>
<evidence type="ECO:0000259" key="6">
    <source>
        <dbReference type="Pfam" id="PF02900"/>
    </source>
</evidence>
<evidence type="ECO:0000313" key="7">
    <source>
        <dbReference type="EMBL" id="AXK79709.1"/>
    </source>
</evidence>
<dbReference type="Proteomes" id="UP000254889">
    <property type="component" value="Chromosome"/>
</dbReference>
<sequence length="272" mass="29810">MTLPSLFLSHGAPTLPLTDTPARTFLREAGALLPRPRAIVVVSAHWETAAPMVNAVTSNETIHDFYGFPRALYDLRYPAPGAPDVANRVVELLQADGLTCGIDNKRGLDHGAWVPLLLMYPQADIPVVQLSVQPHLGPAHALRVGRAIAKLREDDVLVIGSGSYTHDLSEFRGQDVNGKAPDWVNGFADWFDERLRSQRIADLVDYRRNAPFATKNHPTEEHLLPLYTALGAAGEHPQATRLHTSATYSILRMDVYAFTAPGEELPSRAKAA</sequence>
<dbReference type="PANTHER" id="PTHR30096">
    <property type="entry name" value="4,5-DOPA DIOXYGENASE EXTRADIOL-LIKE PROTEIN"/>
    <property type="match status" value="1"/>
</dbReference>
<dbReference type="InterPro" id="IPR014436">
    <property type="entry name" value="Extradiol_dOase_DODA"/>
</dbReference>
<keyword evidence="8" id="KW-1185">Reference proteome</keyword>
<dbReference type="OrthoDB" id="9790889at2"/>
<dbReference type="Gene3D" id="3.40.830.10">
    <property type="entry name" value="LigB-like"/>
    <property type="match status" value="1"/>
</dbReference>